<accession>A0A1T4M049</accession>
<sequence length="205" mass="23922">MNFDHTAFAVFNEPELAERMAAIQARIQPTFQYFGDILAEHLQEQSPPSTEVFVHIAKHLRRTAYPPESTWVAIGGDKRGYKKYPHFQIGINEHYVFFTLALIDNPLYEKEIAQLWQQKLSAFKELPQDFAVIPDHTQFGFQEGPDIDWANLLERLEKVKKAELMIGRIYPKDLKILSDSKLLTESFIETLDELMPFYMEAMSFY</sequence>
<dbReference type="Proteomes" id="UP000189941">
    <property type="component" value="Unassembled WGS sequence"/>
</dbReference>
<protein>
    <submittedName>
        <fullName evidence="1">Uncharacterized protein YktB, UPF0637 family</fullName>
    </submittedName>
</protein>
<dbReference type="Pfam" id="PF06335">
    <property type="entry name" value="DUF1054"/>
    <property type="match status" value="1"/>
</dbReference>
<proteinExistence type="predicted"/>
<organism evidence="1 2">
    <name type="scientific">Globicatella sulfidifaciens DSM 15739</name>
    <dbReference type="NCBI Taxonomy" id="1121925"/>
    <lineage>
        <taxon>Bacteria</taxon>
        <taxon>Bacillati</taxon>
        <taxon>Bacillota</taxon>
        <taxon>Bacilli</taxon>
        <taxon>Lactobacillales</taxon>
        <taxon>Aerococcaceae</taxon>
        <taxon>Globicatella</taxon>
    </lineage>
</organism>
<dbReference type="InterPro" id="IPR053707">
    <property type="entry name" value="UPF0637_domain_sf"/>
</dbReference>
<keyword evidence="2" id="KW-1185">Reference proteome</keyword>
<gene>
    <name evidence="1" type="ORF">SAMN02746011_01269</name>
</gene>
<reference evidence="2" key="1">
    <citation type="submission" date="2017-02" db="EMBL/GenBank/DDBJ databases">
        <authorList>
            <person name="Varghese N."/>
            <person name="Submissions S."/>
        </authorList>
    </citation>
    <scope>NUCLEOTIDE SEQUENCE [LARGE SCALE GENOMIC DNA]</scope>
    <source>
        <strain evidence="2">DSM 15739</strain>
    </source>
</reference>
<dbReference type="SUPFAM" id="SSF142913">
    <property type="entry name" value="YktB/PF0168-like"/>
    <property type="match status" value="1"/>
</dbReference>
<dbReference type="EMBL" id="FUWO01000010">
    <property type="protein sequence ID" value="SJZ60353.1"/>
    <property type="molecule type" value="Genomic_DNA"/>
</dbReference>
<dbReference type="RefSeq" id="WP_078756023.1">
    <property type="nucleotide sequence ID" value="NZ_FUWO01000010.1"/>
</dbReference>
<evidence type="ECO:0000313" key="1">
    <source>
        <dbReference type="EMBL" id="SJZ60353.1"/>
    </source>
</evidence>
<name>A0A1T4M049_9LACT</name>
<dbReference type="AlphaFoldDB" id="A0A1T4M049"/>
<dbReference type="OrthoDB" id="9812818at2"/>
<dbReference type="Gene3D" id="3.30.930.20">
    <property type="entry name" value="Protein of unknown function DUF1054"/>
    <property type="match status" value="1"/>
</dbReference>
<dbReference type="STRING" id="1121925.SAMN02746011_01269"/>
<evidence type="ECO:0000313" key="2">
    <source>
        <dbReference type="Proteomes" id="UP000189941"/>
    </source>
</evidence>
<dbReference type="InterPro" id="IPR009403">
    <property type="entry name" value="UPF0637"/>
</dbReference>